<protein>
    <recommendedName>
        <fullName evidence="4">Histidine kinase N-terminal 7TM region domain-containing protein</fullName>
    </recommendedName>
</protein>
<evidence type="ECO:0000313" key="3">
    <source>
        <dbReference type="Proteomes" id="UP001165367"/>
    </source>
</evidence>
<keyword evidence="3" id="KW-1185">Reference proteome</keyword>
<gene>
    <name evidence="2" type="ORF">LZZ85_06485</name>
</gene>
<evidence type="ECO:0008006" key="4">
    <source>
        <dbReference type="Google" id="ProtNLM"/>
    </source>
</evidence>
<sequence length="216" mass="24580">MFYIIFALETLAFLTGLILFRKIKPVIYRVIVFILLITVVNEGMVVFGVYQNWGVSKHLFYNIFFIIQLIAFLFIFYFSYEERRAKLLTGLIGVAGIVASSLMLERYGTMGFNPYLVNSVAGTIILLACTYLYFQQAKEKVYHPKQDPLFWFSSGLIVANFFLLLFISATFLKSFTAEATSTKIVIMLTGIGNLLYYSFIIISMLCSSRSPKLVGT</sequence>
<evidence type="ECO:0000256" key="1">
    <source>
        <dbReference type="SAM" id="Phobius"/>
    </source>
</evidence>
<reference evidence="2" key="1">
    <citation type="submission" date="2022-01" db="EMBL/GenBank/DDBJ databases">
        <authorList>
            <person name="Jo J.-H."/>
            <person name="Im W.-T."/>
        </authorList>
    </citation>
    <scope>NUCLEOTIDE SEQUENCE</scope>
    <source>
        <strain evidence="2">NA20</strain>
    </source>
</reference>
<comment type="caution">
    <text evidence="2">The sequence shown here is derived from an EMBL/GenBank/DDBJ whole genome shotgun (WGS) entry which is preliminary data.</text>
</comment>
<feature type="transmembrane region" description="Helical" evidence="1">
    <location>
        <begin position="87"/>
        <end position="104"/>
    </location>
</feature>
<dbReference type="Proteomes" id="UP001165367">
    <property type="component" value="Unassembled WGS sequence"/>
</dbReference>
<dbReference type="EMBL" id="JAKLTR010000003">
    <property type="protein sequence ID" value="MCG2613919.1"/>
    <property type="molecule type" value="Genomic_DNA"/>
</dbReference>
<name>A0ABS9KNQ3_9BACT</name>
<feature type="transmembrane region" description="Helical" evidence="1">
    <location>
        <begin position="6"/>
        <end position="23"/>
    </location>
</feature>
<accession>A0ABS9KNQ3</accession>
<keyword evidence="1" id="KW-0812">Transmembrane</keyword>
<feature type="transmembrane region" description="Helical" evidence="1">
    <location>
        <begin position="30"/>
        <end position="53"/>
    </location>
</feature>
<organism evidence="2 3">
    <name type="scientific">Terrimonas ginsenosidimutans</name>
    <dbReference type="NCBI Taxonomy" id="2908004"/>
    <lineage>
        <taxon>Bacteria</taxon>
        <taxon>Pseudomonadati</taxon>
        <taxon>Bacteroidota</taxon>
        <taxon>Chitinophagia</taxon>
        <taxon>Chitinophagales</taxon>
        <taxon>Chitinophagaceae</taxon>
        <taxon>Terrimonas</taxon>
    </lineage>
</organism>
<dbReference type="RefSeq" id="WP_237869848.1">
    <property type="nucleotide sequence ID" value="NZ_JAKLTR010000003.1"/>
</dbReference>
<keyword evidence="1" id="KW-1133">Transmembrane helix</keyword>
<feature type="transmembrane region" description="Helical" evidence="1">
    <location>
        <begin position="184"/>
        <end position="206"/>
    </location>
</feature>
<feature type="transmembrane region" description="Helical" evidence="1">
    <location>
        <begin position="59"/>
        <end position="80"/>
    </location>
</feature>
<feature type="transmembrane region" description="Helical" evidence="1">
    <location>
        <begin position="116"/>
        <end position="134"/>
    </location>
</feature>
<evidence type="ECO:0000313" key="2">
    <source>
        <dbReference type="EMBL" id="MCG2613919.1"/>
    </source>
</evidence>
<feature type="transmembrane region" description="Helical" evidence="1">
    <location>
        <begin position="149"/>
        <end position="172"/>
    </location>
</feature>
<keyword evidence="1" id="KW-0472">Membrane</keyword>
<proteinExistence type="predicted"/>